<accession>A0A1E4RBL7</accession>
<dbReference type="AlphaFoldDB" id="A0A1E4RBL7"/>
<dbReference type="PANTHER" id="PTHR24030:SF0">
    <property type="entry name" value="PROTEIN CMSS1"/>
    <property type="match status" value="1"/>
</dbReference>
<dbReference type="PANTHER" id="PTHR24030">
    <property type="entry name" value="PROTEIN CMSS1"/>
    <property type="match status" value="1"/>
</dbReference>
<evidence type="ECO:0000313" key="2">
    <source>
        <dbReference type="EMBL" id="ODV64626.1"/>
    </source>
</evidence>
<name>A0A1E4RBL7_9ASCO</name>
<dbReference type="STRING" id="984485.A0A1E4RBL7"/>
<reference evidence="3" key="1">
    <citation type="submission" date="2016-05" db="EMBL/GenBank/DDBJ databases">
        <title>Comparative genomics of biotechnologically important yeasts.</title>
        <authorList>
            <consortium name="DOE Joint Genome Institute"/>
            <person name="Riley R."/>
            <person name="Haridas S."/>
            <person name="Wolfe K.H."/>
            <person name="Lopes M.R."/>
            <person name="Hittinger C.T."/>
            <person name="Goker M."/>
            <person name="Salamov A."/>
            <person name="Wisecaver J."/>
            <person name="Long T.M."/>
            <person name="Aerts A.L."/>
            <person name="Barry K."/>
            <person name="Choi C."/>
            <person name="Clum A."/>
            <person name="Coughlan A.Y."/>
            <person name="Deshpande S."/>
            <person name="Douglass A.P."/>
            <person name="Hanson S.J."/>
            <person name="Klenk H.-P."/>
            <person name="Labutti K."/>
            <person name="Lapidus A."/>
            <person name="Lindquist E."/>
            <person name="Lipzen A."/>
            <person name="Meier-Kolthoff J.P."/>
            <person name="Ohm R.A."/>
            <person name="Otillar R.P."/>
            <person name="Pangilinan J."/>
            <person name="Peng Y."/>
            <person name="Rokas A."/>
            <person name="Rosa C.A."/>
            <person name="Scheuner C."/>
            <person name="Sibirny A.A."/>
            <person name="Slot J.C."/>
            <person name="Stielow J.B."/>
            <person name="Sun H."/>
            <person name="Kurtzman C.P."/>
            <person name="Blackwell M."/>
            <person name="Grigoriev I.V."/>
            <person name="Jeffries T.W."/>
        </authorList>
    </citation>
    <scope>NUCLEOTIDE SEQUENCE [LARGE SCALE GENOMIC DNA]</scope>
    <source>
        <strain evidence="3">NRRL Y-1933</strain>
    </source>
</reference>
<proteinExistence type="predicted"/>
<dbReference type="GeneID" id="30993681"/>
<dbReference type="EMBL" id="KV454547">
    <property type="protein sequence ID" value="ODV64626.1"/>
    <property type="molecule type" value="Genomic_DNA"/>
</dbReference>
<feature type="compositionally biased region" description="Basic and acidic residues" evidence="1">
    <location>
        <begin position="68"/>
        <end position="83"/>
    </location>
</feature>
<feature type="compositionally biased region" description="Basic and acidic residues" evidence="1">
    <location>
        <begin position="32"/>
        <end position="59"/>
    </location>
</feature>
<feature type="region of interest" description="Disordered" evidence="1">
    <location>
        <begin position="1"/>
        <end position="90"/>
    </location>
</feature>
<keyword evidence="3" id="KW-1185">Reference proteome</keyword>
<feature type="region of interest" description="Disordered" evidence="1">
    <location>
        <begin position="153"/>
        <end position="177"/>
    </location>
</feature>
<dbReference type="RefSeq" id="XP_020073693.1">
    <property type="nucleotide sequence ID" value="XM_020219131.1"/>
</dbReference>
<sequence length="295" mass="33513">MSKTDAKPVSAGADDLDDGLDYEVDLSASDSEDVHLIQDEEETKSKDEPKHQTENNEGGKKRKAKSSKLQEKKRIKMEIDMSQKKNLSTETAPEVIADYINNKIRQKNSELSALELSELYLNKSDFRSTSEINDKPRNLDNLSAFIDSKFKNMLPNTSKKNKKASKNKKQKDDESESKDERKFISILSMSAIRACDIHRALRDIPGASLKLINKNKLHVDLNLVKSTRSRVLCCTPGRLLKVLDSEELQLKGEEIKIVILDNSYLDQKQQNVMDIKETFECLKALADKGSKIYLY</sequence>
<dbReference type="Pfam" id="PF14617">
    <property type="entry name" value="CMS1"/>
    <property type="match status" value="1"/>
</dbReference>
<dbReference type="InterPro" id="IPR032704">
    <property type="entry name" value="Cms1"/>
</dbReference>
<feature type="compositionally biased region" description="Acidic residues" evidence="1">
    <location>
        <begin position="14"/>
        <end position="24"/>
    </location>
</feature>
<protein>
    <recommendedName>
        <fullName evidence="4">Protein CMS1</fullName>
    </recommendedName>
</protein>
<evidence type="ECO:0000313" key="3">
    <source>
        <dbReference type="Proteomes" id="UP000095085"/>
    </source>
</evidence>
<organism evidence="2 3">
    <name type="scientific">Hyphopichia burtonii NRRL Y-1933</name>
    <dbReference type="NCBI Taxonomy" id="984485"/>
    <lineage>
        <taxon>Eukaryota</taxon>
        <taxon>Fungi</taxon>
        <taxon>Dikarya</taxon>
        <taxon>Ascomycota</taxon>
        <taxon>Saccharomycotina</taxon>
        <taxon>Pichiomycetes</taxon>
        <taxon>Debaryomycetaceae</taxon>
        <taxon>Hyphopichia</taxon>
    </lineage>
</organism>
<gene>
    <name evidence="2" type="ORF">HYPBUDRAFT_115572</name>
</gene>
<feature type="compositionally biased region" description="Basic residues" evidence="1">
    <location>
        <begin position="159"/>
        <end position="169"/>
    </location>
</feature>
<dbReference type="GO" id="GO:0005634">
    <property type="term" value="C:nucleus"/>
    <property type="evidence" value="ECO:0007669"/>
    <property type="project" value="TreeGrafter"/>
</dbReference>
<evidence type="ECO:0008006" key="4">
    <source>
        <dbReference type="Google" id="ProtNLM"/>
    </source>
</evidence>
<dbReference type="GO" id="GO:0030686">
    <property type="term" value="C:90S preribosome"/>
    <property type="evidence" value="ECO:0007669"/>
    <property type="project" value="TreeGrafter"/>
</dbReference>
<dbReference type="Proteomes" id="UP000095085">
    <property type="component" value="Unassembled WGS sequence"/>
</dbReference>
<evidence type="ECO:0000256" key="1">
    <source>
        <dbReference type="SAM" id="MobiDB-lite"/>
    </source>
</evidence>
<dbReference type="OrthoDB" id="1929311at2759"/>